<evidence type="ECO:0000256" key="3">
    <source>
        <dbReference type="ARBA" id="ARBA00012837"/>
    </source>
</evidence>
<dbReference type="GO" id="GO:0005524">
    <property type="term" value="F:ATP binding"/>
    <property type="evidence" value="ECO:0007669"/>
    <property type="project" value="UniProtKB-KW"/>
</dbReference>
<dbReference type="FunFam" id="3.30.1360.70:FF:000002">
    <property type="entry name" value="arginine--tRNA ligase, cytoplasmic"/>
    <property type="match status" value="1"/>
</dbReference>
<evidence type="ECO:0000256" key="12">
    <source>
        <dbReference type="ARBA" id="ARBA00071644"/>
    </source>
</evidence>
<sequence>MVKSTHTPEEEQRALERHLEKNVDKFEKLQKLLHDMENNILSEEVLDAFPKIKESVTDVEKLKYRINILKRSIENQKIENNKKVKNGEKEFIAPQKSGKNKNYVKVINYGDSIVGPLKELFSLALKKAYPDFDEKVILVETNNPKHGDYQFNNALKICGLLKGLGQKVTPGDVAKKIASFLPKSDLIENLDISPAGFVNIHTNKKFIGQKIGNIFNKGVVTPLLEKKRVIVDFSSPNIAKEMHVGHLRSTIIGDSISRLLEYVGFDVLRLNHIGDWGTQFGMLIAHLQDKFPNFLNETPPISDLQAFYKESKKRFDEDEAFKARAYQCVVKLQNHDVDFVKAWKLICDVSRKNFEDIYERLDIKITERGESFYHKLMKDVVDDLEKSGHLKVEDGRKVMFPTNCSVPLTIVKSDGGYTYDTSDMAAIKHRIFEEKADWLFYVVDAGQSLHIETFFAAARDLKWYNETDQRVEHISFGLVLGEDKKKFKTRSGDTVKLSDLMDEGLRRAGEKLVEKERDKVLSKEELDAAQKAVAYGCIKYADLSHNRQHDYVFSFDRMLDDKGNTAVYLLYAYARIRSIARNAGIEKATLEKYIENLQDGSVPLEHPAEFKLAKHILKFSDTLLSALDTLLIHQICDYVYELATTFHDFYNVCYVIQKDRDGKTTLFENRLVLCEVTADIMSACFNILGMRCVNRM</sequence>
<name>A0A0N4ZVB6_PARTI</name>
<evidence type="ECO:0000256" key="13">
    <source>
        <dbReference type="RuleBase" id="RU363038"/>
    </source>
</evidence>
<proteinExistence type="inferred from homology"/>
<keyword evidence="8 13" id="KW-0648">Protein biosynthesis</keyword>
<feature type="coiled-coil region" evidence="14">
    <location>
        <begin position="19"/>
        <end position="79"/>
    </location>
</feature>
<evidence type="ECO:0000313" key="18">
    <source>
        <dbReference type="WBParaSite" id="PTRK_0001252200.1"/>
    </source>
</evidence>
<dbReference type="FunFam" id="3.40.50.620:FF:000084">
    <property type="entry name" value="arginine--tRNA ligase, cytoplasmic"/>
    <property type="match status" value="1"/>
</dbReference>
<dbReference type="InterPro" id="IPR035684">
    <property type="entry name" value="ArgRS_core"/>
</dbReference>
<evidence type="ECO:0000256" key="1">
    <source>
        <dbReference type="ARBA" id="ARBA00004514"/>
    </source>
</evidence>
<dbReference type="InterPro" id="IPR005148">
    <property type="entry name" value="Arg-tRNA-synth_N"/>
</dbReference>
<keyword evidence="7 13" id="KW-0067">ATP-binding</keyword>
<dbReference type="SUPFAM" id="SSF47323">
    <property type="entry name" value="Anticodon-binding domain of a subclass of class I aminoacyl-tRNA synthetases"/>
    <property type="match status" value="1"/>
</dbReference>
<evidence type="ECO:0000256" key="2">
    <source>
        <dbReference type="ARBA" id="ARBA00005594"/>
    </source>
</evidence>
<evidence type="ECO:0000256" key="11">
    <source>
        <dbReference type="ARBA" id="ARBA00049339"/>
    </source>
</evidence>
<dbReference type="InterPro" id="IPR014729">
    <property type="entry name" value="Rossmann-like_a/b/a_fold"/>
</dbReference>
<keyword evidence="6 13" id="KW-0547">Nucleotide-binding</keyword>
<dbReference type="SMART" id="SM00836">
    <property type="entry name" value="DALR_1"/>
    <property type="match status" value="1"/>
</dbReference>
<dbReference type="InterPro" id="IPR001412">
    <property type="entry name" value="aa-tRNA-synth_I_CS"/>
</dbReference>
<dbReference type="EC" id="6.1.1.19" evidence="3"/>
<dbReference type="SMART" id="SM01016">
    <property type="entry name" value="Arg_tRNA_synt_N"/>
    <property type="match status" value="1"/>
</dbReference>
<reference evidence="18" key="1">
    <citation type="submission" date="2017-02" db="UniProtKB">
        <authorList>
            <consortium name="WormBaseParasite"/>
        </authorList>
    </citation>
    <scope>IDENTIFICATION</scope>
</reference>
<feature type="domain" description="Arginyl tRNA synthetase N-terminal" evidence="16">
    <location>
        <begin position="115"/>
        <end position="202"/>
    </location>
</feature>
<evidence type="ECO:0000256" key="6">
    <source>
        <dbReference type="ARBA" id="ARBA00022741"/>
    </source>
</evidence>
<dbReference type="WBParaSite" id="PTRK_0001252200.1">
    <property type="protein sequence ID" value="PTRK_0001252200.1"/>
    <property type="gene ID" value="PTRK_0001252200"/>
</dbReference>
<dbReference type="Gene3D" id="1.10.730.10">
    <property type="entry name" value="Isoleucyl-tRNA Synthetase, Domain 1"/>
    <property type="match status" value="1"/>
</dbReference>
<feature type="domain" description="DALR anticodon binding" evidence="15">
    <location>
        <begin position="569"/>
        <end position="696"/>
    </location>
</feature>
<evidence type="ECO:0000256" key="7">
    <source>
        <dbReference type="ARBA" id="ARBA00022840"/>
    </source>
</evidence>
<dbReference type="PRINTS" id="PR01038">
    <property type="entry name" value="TRNASYNTHARG"/>
</dbReference>
<dbReference type="Pfam" id="PF03485">
    <property type="entry name" value="Arg_tRNA_synt_N"/>
    <property type="match status" value="1"/>
</dbReference>
<dbReference type="STRING" id="131310.A0A0N4ZVB6"/>
<dbReference type="InterPro" id="IPR008909">
    <property type="entry name" value="DALR_anticod-bd"/>
</dbReference>
<evidence type="ECO:0000256" key="10">
    <source>
        <dbReference type="ARBA" id="ARBA00033033"/>
    </source>
</evidence>
<organism evidence="17 18">
    <name type="scientific">Parastrongyloides trichosuri</name>
    <name type="common">Possum-specific nematode worm</name>
    <dbReference type="NCBI Taxonomy" id="131310"/>
    <lineage>
        <taxon>Eukaryota</taxon>
        <taxon>Metazoa</taxon>
        <taxon>Ecdysozoa</taxon>
        <taxon>Nematoda</taxon>
        <taxon>Chromadorea</taxon>
        <taxon>Rhabditida</taxon>
        <taxon>Tylenchina</taxon>
        <taxon>Panagrolaimomorpha</taxon>
        <taxon>Strongyloidoidea</taxon>
        <taxon>Strongyloididae</taxon>
        <taxon>Parastrongyloides</taxon>
    </lineage>
</organism>
<dbReference type="Gene3D" id="3.30.1360.70">
    <property type="entry name" value="Arginyl tRNA synthetase N-terminal domain"/>
    <property type="match status" value="1"/>
</dbReference>
<dbReference type="InterPro" id="IPR036695">
    <property type="entry name" value="Arg-tRNA-synth_N_sf"/>
</dbReference>
<evidence type="ECO:0000256" key="5">
    <source>
        <dbReference type="ARBA" id="ARBA00022598"/>
    </source>
</evidence>
<comment type="subcellular location">
    <subcellularLocation>
        <location evidence="1">Cytoplasm</location>
        <location evidence="1">Cytosol</location>
    </subcellularLocation>
</comment>
<dbReference type="Pfam" id="PF05746">
    <property type="entry name" value="DALR_1"/>
    <property type="match status" value="1"/>
</dbReference>
<dbReference type="Gene3D" id="3.40.50.620">
    <property type="entry name" value="HUPs"/>
    <property type="match status" value="1"/>
</dbReference>
<keyword evidence="4" id="KW-0963">Cytoplasm</keyword>
<evidence type="ECO:0000256" key="4">
    <source>
        <dbReference type="ARBA" id="ARBA00022490"/>
    </source>
</evidence>
<dbReference type="CDD" id="cd00671">
    <property type="entry name" value="ArgRS_core"/>
    <property type="match status" value="1"/>
</dbReference>
<keyword evidence="17" id="KW-1185">Reference proteome</keyword>
<keyword evidence="14" id="KW-0175">Coiled coil</keyword>
<accession>A0A0N4ZVB6</accession>
<dbReference type="GO" id="GO:0006420">
    <property type="term" value="P:arginyl-tRNA aminoacylation"/>
    <property type="evidence" value="ECO:0007669"/>
    <property type="project" value="InterPro"/>
</dbReference>
<keyword evidence="9 13" id="KW-0030">Aminoacyl-tRNA synthetase</keyword>
<comment type="catalytic activity">
    <reaction evidence="11">
        <text>tRNA(Arg) + L-arginine + ATP = L-arginyl-tRNA(Arg) + AMP + diphosphate</text>
        <dbReference type="Rhea" id="RHEA:20301"/>
        <dbReference type="Rhea" id="RHEA-COMP:9658"/>
        <dbReference type="Rhea" id="RHEA-COMP:9673"/>
        <dbReference type="ChEBI" id="CHEBI:30616"/>
        <dbReference type="ChEBI" id="CHEBI:32682"/>
        <dbReference type="ChEBI" id="CHEBI:33019"/>
        <dbReference type="ChEBI" id="CHEBI:78442"/>
        <dbReference type="ChEBI" id="CHEBI:78513"/>
        <dbReference type="ChEBI" id="CHEBI:456215"/>
        <dbReference type="EC" id="6.1.1.19"/>
    </reaction>
</comment>
<evidence type="ECO:0000259" key="16">
    <source>
        <dbReference type="SMART" id="SM01016"/>
    </source>
</evidence>
<dbReference type="PROSITE" id="PS00178">
    <property type="entry name" value="AA_TRNA_LIGASE_I"/>
    <property type="match status" value="1"/>
</dbReference>
<dbReference type="NCBIfam" id="TIGR00456">
    <property type="entry name" value="argS"/>
    <property type="match status" value="1"/>
</dbReference>
<evidence type="ECO:0000256" key="8">
    <source>
        <dbReference type="ARBA" id="ARBA00022917"/>
    </source>
</evidence>
<dbReference type="HAMAP" id="MF_00123">
    <property type="entry name" value="Arg_tRNA_synth"/>
    <property type="match status" value="1"/>
</dbReference>
<protein>
    <recommendedName>
        <fullName evidence="12">Probable arginine--tRNA ligase, cytoplasmic</fullName>
        <ecNumber evidence="3">6.1.1.19</ecNumber>
    </recommendedName>
    <alternativeName>
        <fullName evidence="10">Arginyl-tRNA synthetase</fullName>
    </alternativeName>
</protein>
<evidence type="ECO:0000259" key="15">
    <source>
        <dbReference type="SMART" id="SM00836"/>
    </source>
</evidence>
<dbReference type="Pfam" id="PF00750">
    <property type="entry name" value="tRNA-synt_1d"/>
    <property type="match status" value="1"/>
</dbReference>
<keyword evidence="5 13" id="KW-0436">Ligase</keyword>
<dbReference type="InterPro" id="IPR009080">
    <property type="entry name" value="tRNAsynth_Ia_anticodon-bd"/>
</dbReference>
<dbReference type="GO" id="GO:0005829">
    <property type="term" value="C:cytosol"/>
    <property type="evidence" value="ECO:0007669"/>
    <property type="project" value="UniProtKB-SubCell"/>
</dbReference>
<dbReference type="PANTHER" id="PTHR11956">
    <property type="entry name" value="ARGINYL-TRNA SYNTHETASE"/>
    <property type="match status" value="1"/>
</dbReference>
<dbReference type="GO" id="GO:0017101">
    <property type="term" value="C:aminoacyl-tRNA synthetase multienzyme complex"/>
    <property type="evidence" value="ECO:0007669"/>
    <property type="project" value="UniProtKB-ARBA"/>
</dbReference>
<dbReference type="SUPFAM" id="SSF52374">
    <property type="entry name" value="Nucleotidylyl transferase"/>
    <property type="match status" value="1"/>
</dbReference>
<dbReference type="SUPFAM" id="SSF55190">
    <property type="entry name" value="Arginyl-tRNA synthetase (ArgRS), N-terminal 'additional' domain"/>
    <property type="match status" value="1"/>
</dbReference>
<dbReference type="FunFam" id="1.10.730.10:FF:000064">
    <property type="entry name" value="Probable arginine--tRNA ligase, cytoplasmic"/>
    <property type="match status" value="1"/>
</dbReference>
<evidence type="ECO:0000256" key="9">
    <source>
        <dbReference type="ARBA" id="ARBA00023146"/>
    </source>
</evidence>
<dbReference type="GO" id="GO:0004814">
    <property type="term" value="F:arginine-tRNA ligase activity"/>
    <property type="evidence" value="ECO:0007669"/>
    <property type="project" value="UniProtKB-EC"/>
</dbReference>
<dbReference type="Proteomes" id="UP000038045">
    <property type="component" value="Unplaced"/>
</dbReference>
<comment type="similarity">
    <text evidence="2 13">Belongs to the class-I aminoacyl-tRNA synthetase family.</text>
</comment>
<dbReference type="PANTHER" id="PTHR11956:SF5">
    <property type="entry name" value="ARGININE--TRNA LIGASE, CYTOPLASMIC"/>
    <property type="match status" value="1"/>
</dbReference>
<dbReference type="InterPro" id="IPR001278">
    <property type="entry name" value="Arg-tRNA-ligase"/>
</dbReference>
<evidence type="ECO:0000313" key="17">
    <source>
        <dbReference type="Proteomes" id="UP000038045"/>
    </source>
</evidence>
<dbReference type="AlphaFoldDB" id="A0A0N4ZVB6"/>
<evidence type="ECO:0000256" key="14">
    <source>
        <dbReference type="SAM" id="Coils"/>
    </source>
</evidence>